<proteinExistence type="predicted"/>
<organism evidence="1 2">
    <name type="scientific">Pleurodeles waltl</name>
    <name type="common">Iberian ribbed newt</name>
    <dbReference type="NCBI Taxonomy" id="8319"/>
    <lineage>
        <taxon>Eukaryota</taxon>
        <taxon>Metazoa</taxon>
        <taxon>Chordata</taxon>
        <taxon>Craniata</taxon>
        <taxon>Vertebrata</taxon>
        <taxon>Euteleostomi</taxon>
        <taxon>Amphibia</taxon>
        <taxon>Batrachia</taxon>
        <taxon>Caudata</taxon>
        <taxon>Salamandroidea</taxon>
        <taxon>Salamandridae</taxon>
        <taxon>Pleurodelinae</taxon>
        <taxon>Pleurodeles</taxon>
    </lineage>
</organism>
<comment type="caution">
    <text evidence="1">The sequence shown here is derived from an EMBL/GenBank/DDBJ whole genome shotgun (WGS) entry which is preliminary data.</text>
</comment>
<reference evidence="1" key="1">
    <citation type="journal article" date="2022" name="bioRxiv">
        <title>Sequencing and chromosome-scale assembly of the giantPleurodeles waltlgenome.</title>
        <authorList>
            <person name="Brown T."/>
            <person name="Elewa A."/>
            <person name="Iarovenko S."/>
            <person name="Subramanian E."/>
            <person name="Araus A.J."/>
            <person name="Petzold A."/>
            <person name="Susuki M."/>
            <person name="Suzuki K.-i.T."/>
            <person name="Hayashi T."/>
            <person name="Toyoda A."/>
            <person name="Oliveira C."/>
            <person name="Osipova E."/>
            <person name="Leigh N.D."/>
            <person name="Simon A."/>
            <person name="Yun M.H."/>
        </authorList>
    </citation>
    <scope>NUCLEOTIDE SEQUENCE</scope>
    <source>
        <strain evidence="1">20211129_DDA</strain>
        <tissue evidence="1">Liver</tissue>
    </source>
</reference>
<dbReference type="EMBL" id="JANPWB010000002">
    <property type="protein sequence ID" value="KAJ1207235.1"/>
    <property type="molecule type" value="Genomic_DNA"/>
</dbReference>
<keyword evidence="2" id="KW-1185">Reference proteome</keyword>
<dbReference type="Proteomes" id="UP001066276">
    <property type="component" value="Chromosome 1_2"/>
</dbReference>
<evidence type="ECO:0000313" key="2">
    <source>
        <dbReference type="Proteomes" id="UP001066276"/>
    </source>
</evidence>
<gene>
    <name evidence="1" type="ORF">NDU88_002627</name>
</gene>
<sequence>MLPGRRTTPEIRVLVLCQTPSTRRHAAHPRDQNSRWFPQEKKYRIKKTFPNRNFAPTDMPTYTPETAVPQIARLTIRVCHRGAMRFPAQLGIVR</sequence>
<protein>
    <submittedName>
        <fullName evidence="1">Uncharacterized protein</fullName>
    </submittedName>
</protein>
<accession>A0AAV7W2X4</accession>
<dbReference type="AlphaFoldDB" id="A0AAV7W2X4"/>
<evidence type="ECO:0000313" key="1">
    <source>
        <dbReference type="EMBL" id="KAJ1207235.1"/>
    </source>
</evidence>
<name>A0AAV7W2X4_PLEWA</name>